<evidence type="ECO:0000313" key="4">
    <source>
        <dbReference type="EMBL" id="OBZ74256.1"/>
    </source>
</evidence>
<sequence length="156" mass="17889">MVGVFADDLCERYNSPTPMRHVDRCEVVRHCRWVDEVVADAPWAMEEKFLRAKQIDYVAIDEGSSIDPACDRERLKGYDLVKSLPGKAIPTRRTNISTPMERIVDPYPSPESARGTIKGVPTPSSLDKRLQARQRRTQKRYPRNQCSKNPRSMSLE</sequence>
<dbReference type="SUPFAM" id="SSF52374">
    <property type="entry name" value="Nucleotidylyl transferase"/>
    <property type="match status" value="1"/>
</dbReference>
<feature type="domain" description="Cytidyltransferase-like" evidence="3">
    <location>
        <begin position="3"/>
        <end position="67"/>
    </location>
</feature>
<dbReference type="InterPro" id="IPR004821">
    <property type="entry name" value="Cyt_trans-like"/>
</dbReference>
<dbReference type="EC" id="2.7.7.15" evidence="1"/>
<dbReference type="GO" id="GO:0004105">
    <property type="term" value="F:choline-phosphate cytidylyltransferase activity"/>
    <property type="evidence" value="ECO:0007669"/>
    <property type="project" value="UniProtKB-EC"/>
</dbReference>
<evidence type="ECO:0000259" key="3">
    <source>
        <dbReference type="Pfam" id="PF01467"/>
    </source>
</evidence>
<keyword evidence="4" id="KW-0808">Transferase</keyword>
<feature type="region of interest" description="Disordered" evidence="2">
    <location>
        <begin position="90"/>
        <end position="156"/>
    </location>
</feature>
<protein>
    <recommendedName>
        <fullName evidence="1">choline-phosphate cytidylyltransferase</fullName>
        <ecNumber evidence="1">2.7.7.15</ecNumber>
    </recommendedName>
</protein>
<dbReference type="Pfam" id="PF01467">
    <property type="entry name" value="CTP_transf_like"/>
    <property type="match status" value="1"/>
</dbReference>
<dbReference type="GO" id="GO:0031210">
    <property type="term" value="F:phosphatidylcholine binding"/>
    <property type="evidence" value="ECO:0007669"/>
    <property type="project" value="TreeGrafter"/>
</dbReference>
<dbReference type="PANTHER" id="PTHR10739:SF13">
    <property type="entry name" value="CHOLINE-PHOSPHATE CYTIDYLYLTRANSFERASE"/>
    <property type="match status" value="1"/>
</dbReference>
<feature type="compositionally biased region" description="Polar residues" evidence="2">
    <location>
        <begin position="144"/>
        <end position="156"/>
    </location>
</feature>
<dbReference type="STRING" id="5627.A0A1C7MD19"/>
<organism evidence="4 5">
    <name type="scientific">Grifola frondosa</name>
    <name type="common">Maitake</name>
    <name type="synonym">Polyporus frondosus</name>
    <dbReference type="NCBI Taxonomy" id="5627"/>
    <lineage>
        <taxon>Eukaryota</taxon>
        <taxon>Fungi</taxon>
        <taxon>Dikarya</taxon>
        <taxon>Basidiomycota</taxon>
        <taxon>Agaricomycotina</taxon>
        <taxon>Agaricomycetes</taxon>
        <taxon>Polyporales</taxon>
        <taxon>Grifolaceae</taxon>
        <taxon>Grifola</taxon>
    </lineage>
</organism>
<accession>A0A1C7MD19</accession>
<dbReference type="AlphaFoldDB" id="A0A1C7MD19"/>
<evidence type="ECO:0000313" key="5">
    <source>
        <dbReference type="Proteomes" id="UP000092993"/>
    </source>
</evidence>
<dbReference type="Proteomes" id="UP000092993">
    <property type="component" value="Unassembled WGS sequence"/>
</dbReference>
<dbReference type="Gene3D" id="3.40.50.620">
    <property type="entry name" value="HUPs"/>
    <property type="match status" value="1"/>
</dbReference>
<dbReference type="InterPro" id="IPR045049">
    <property type="entry name" value="Pcy1-like"/>
</dbReference>
<comment type="caution">
    <text evidence="4">The sequence shown here is derived from an EMBL/GenBank/DDBJ whole genome shotgun (WGS) entry which is preliminary data.</text>
</comment>
<dbReference type="InterPro" id="IPR014729">
    <property type="entry name" value="Rossmann-like_a/b/a_fold"/>
</dbReference>
<dbReference type="GO" id="GO:0005635">
    <property type="term" value="C:nuclear envelope"/>
    <property type="evidence" value="ECO:0007669"/>
    <property type="project" value="TreeGrafter"/>
</dbReference>
<dbReference type="OrthoDB" id="17102at2759"/>
<feature type="compositionally biased region" description="Basic residues" evidence="2">
    <location>
        <begin position="131"/>
        <end position="142"/>
    </location>
</feature>
<reference evidence="4 5" key="1">
    <citation type="submission" date="2016-03" db="EMBL/GenBank/DDBJ databases">
        <title>Whole genome sequencing of Grifola frondosa 9006-11.</title>
        <authorList>
            <person name="Min B."/>
            <person name="Park H."/>
            <person name="Kim J.-G."/>
            <person name="Cho H."/>
            <person name="Oh Y.-L."/>
            <person name="Kong W.-S."/>
            <person name="Choi I.-G."/>
        </authorList>
    </citation>
    <scope>NUCLEOTIDE SEQUENCE [LARGE SCALE GENOMIC DNA]</scope>
    <source>
        <strain evidence="4 5">9006-11</strain>
    </source>
</reference>
<dbReference type="EMBL" id="LUGG01000006">
    <property type="protein sequence ID" value="OBZ74256.1"/>
    <property type="molecule type" value="Genomic_DNA"/>
</dbReference>
<evidence type="ECO:0000256" key="1">
    <source>
        <dbReference type="ARBA" id="ARBA00026101"/>
    </source>
</evidence>
<keyword evidence="5" id="KW-1185">Reference proteome</keyword>
<name>A0A1C7MD19_GRIFR</name>
<keyword evidence="4" id="KW-0548">Nucleotidyltransferase</keyword>
<evidence type="ECO:0000256" key="2">
    <source>
        <dbReference type="SAM" id="MobiDB-lite"/>
    </source>
</evidence>
<gene>
    <name evidence="4" type="primary">Pcyt1b</name>
    <name evidence="4" type="ORF">A0H81_06035</name>
</gene>
<proteinExistence type="predicted"/>
<dbReference type="PANTHER" id="PTHR10739">
    <property type="entry name" value="CYTIDYLYLTRANSFERASE"/>
    <property type="match status" value="1"/>
</dbReference>